<organism evidence="3 4">
    <name type="scientific">Spirodela intermedia</name>
    <name type="common">Intermediate duckweed</name>
    <dbReference type="NCBI Taxonomy" id="51605"/>
    <lineage>
        <taxon>Eukaryota</taxon>
        <taxon>Viridiplantae</taxon>
        <taxon>Streptophyta</taxon>
        <taxon>Embryophyta</taxon>
        <taxon>Tracheophyta</taxon>
        <taxon>Spermatophyta</taxon>
        <taxon>Magnoliopsida</taxon>
        <taxon>Liliopsida</taxon>
        <taxon>Araceae</taxon>
        <taxon>Lemnoideae</taxon>
        <taxon>Spirodela</taxon>
    </lineage>
</organism>
<feature type="compositionally biased region" description="Pro residues" evidence="1">
    <location>
        <begin position="80"/>
        <end position="91"/>
    </location>
</feature>
<keyword evidence="2" id="KW-0812">Transmembrane</keyword>
<dbReference type="OrthoDB" id="1921606at2759"/>
<evidence type="ECO:0000256" key="1">
    <source>
        <dbReference type="SAM" id="MobiDB-lite"/>
    </source>
</evidence>
<dbReference type="PANTHER" id="PTHR36369">
    <property type="entry name" value="TRANSMEMBRANE PROTEIN"/>
    <property type="match status" value="1"/>
</dbReference>
<sequence>MDLKMQLELPLEALVLRHSAAGTGGGSVWAWLAVVAAAFGLWRIRSIAVGFGYGYPRRRRCRPPPTSHDTGKCDLVSDQSPPPPPMPPPPKLLPEAALSAAGEGCRHASFTRKGSLFEAHGCFEEEVDDGESEEEVERPQGHRWALEGSGIVLYGCGGGRREERRMGDLGWYRYQDLSVLNGRVVRLWEDEKRLAASPSVRRRCRLNLEG</sequence>
<feature type="transmembrane region" description="Helical" evidence="2">
    <location>
        <begin position="28"/>
        <end position="53"/>
    </location>
</feature>
<keyword evidence="4" id="KW-1185">Reference proteome</keyword>
<gene>
    <name evidence="3" type="ORF">SI8410_09011884</name>
</gene>
<accession>A0A7I8KV68</accession>
<dbReference type="EMBL" id="LR746272">
    <property type="protein sequence ID" value="CAA7401206.1"/>
    <property type="molecule type" value="Genomic_DNA"/>
</dbReference>
<evidence type="ECO:0000256" key="2">
    <source>
        <dbReference type="SAM" id="Phobius"/>
    </source>
</evidence>
<evidence type="ECO:0000313" key="4">
    <source>
        <dbReference type="Proteomes" id="UP000663760"/>
    </source>
</evidence>
<name>A0A7I8KV68_SPIIN</name>
<protein>
    <submittedName>
        <fullName evidence="3">Uncharacterized protein</fullName>
    </submittedName>
</protein>
<reference evidence="3" key="1">
    <citation type="submission" date="2020-02" db="EMBL/GenBank/DDBJ databases">
        <authorList>
            <person name="Scholz U."/>
            <person name="Mascher M."/>
            <person name="Fiebig A."/>
        </authorList>
    </citation>
    <scope>NUCLEOTIDE SEQUENCE</scope>
</reference>
<keyword evidence="2" id="KW-1133">Transmembrane helix</keyword>
<dbReference type="PANTHER" id="PTHR36369:SF1">
    <property type="entry name" value="TRANSMEMBRANE PROTEIN"/>
    <property type="match status" value="1"/>
</dbReference>
<dbReference type="Proteomes" id="UP000663760">
    <property type="component" value="Chromosome 9"/>
</dbReference>
<evidence type="ECO:0000313" key="3">
    <source>
        <dbReference type="EMBL" id="CAA7401206.1"/>
    </source>
</evidence>
<proteinExistence type="predicted"/>
<keyword evidence="2" id="KW-0472">Membrane</keyword>
<dbReference type="AlphaFoldDB" id="A0A7I8KV68"/>
<feature type="region of interest" description="Disordered" evidence="1">
    <location>
        <begin position="60"/>
        <end position="91"/>
    </location>
</feature>